<accession>Q29N03</accession>
<dbReference type="FunCoup" id="Q29N03">
    <property type="interactions" value="978"/>
</dbReference>
<dbReference type="PANTHER" id="PTHR12943:SF27">
    <property type="entry name" value="HOMOCYSTEINE-INDUCED ENDOPLASMIC RETICULUM PROTEIN, ISOFORM A"/>
    <property type="match status" value="1"/>
</dbReference>
<keyword evidence="8" id="KW-1185">Reference proteome</keyword>
<dbReference type="Gene3D" id="3.10.20.90">
    <property type="entry name" value="Phosphatidylinositol 3-kinase Catalytic Subunit, Chain A, domain 1"/>
    <property type="match status" value="1"/>
</dbReference>
<keyword evidence="3 7" id="KW-1133">Transmembrane helix</keyword>
<dbReference type="InterPro" id="IPR000626">
    <property type="entry name" value="Ubiquitin-like_dom"/>
</dbReference>
<dbReference type="Proteomes" id="UP000001819">
    <property type="component" value="Chromosome 4"/>
</dbReference>
<keyword evidence="4 7" id="KW-0472">Membrane</keyword>
<evidence type="ECO:0000313" key="9">
    <source>
        <dbReference type="RefSeq" id="XP_001356476.3"/>
    </source>
</evidence>
<dbReference type="STRING" id="46245.Q29N03"/>
<proteinExistence type="predicted"/>
<dbReference type="SMART" id="SM00213">
    <property type="entry name" value="UBQ"/>
    <property type="match status" value="1"/>
</dbReference>
<dbReference type="InterPro" id="IPR039751">
    <property type="entry name" value="HERPUD1/2"/>
</dbReference>
<evidence type="ECO:0000256" key="7">
    <source>
        <dbReference type="SAM" id="Phobius"/>
    </source>
</evidence>
<feature type="compositionally biased region" description="Low complexity" evidence="6">
    <location>
        <begin position="408"/>
        <end position="433"/>
    </location>
</feature>
<evidence type="ECO:0000256" key="4">
    <source>
        <dbReference type="ARBA" id="ARBA00023136"/>
    </source>
</evidence>
<evidence type="ECO:0000256" key="3">
    <source>
        <dbReference type="ARBA" id="ARBA00022989"/>
    </source>
</evidence>
<dbReference type="InterPro" id="IPR029071">
    <property type="entry name" value="Ubiquitin-like_domsf"/>
</dbReference>
<feature type="region of interest" description="Disordered" evidence="6">
    <location>
        <begin position="406"/>
        <end position="433"/>
    </location>
</feature>
<dbReference type="AlphaFoldDB" id="Q29N03"/>
<protein>
    <submittedName>
        <fullName evidence="9">Homocysteine-responsive endoplasmic reticulum-resident ubiquitin-like domain member 2 protein</fullName>
    </submittedName>
</protein>
<dbReference type="Pfam" id="PF00240">
    <property type="entry name" value="ubiquitin"/>
    <property type="match status" value="1"/>
</dbReference>
<dbReference type="HOGENOM" id="CLU_033843_0_0_1"/>
<dbReference type="SUPFAM" id="SSF54236">
    <property type="entry name" value="Ubiquitin-like"/>
    <property type="match status" value="1"/>
</dbReference>
<dbReference type="eggNOG" id="KOG4583">
    <property type="taxonomic scope" value="Eukaryota"/>
</dbReference>
<dbReference type="GO" id="GO:0016020">
    <property type="term" value="C:membrane"/>
    <property type="evidence" value="ECO:0007669"/>
    <property type="project" value="UniProtKB-SubCell"/>
</dbReference>
<dbReference type="FunFam" id="3.10.20.90:FF:000046">
    <property type="entry name" value="Homocysteine-responsive endoplasmic reticulum-resident ubiquitin-like domain member 2 protein"/>
    <property type="match status" value="1"/>
</dbReference>
<feature type="transmembrane region" description="Helical" evidence="7">
    <location>
        <begin position="338"/>
        <end position="356"/>
    </location>
</feature>
<feature type="region of interest" description="Disordered" evidence="6">
    <location>
        <begin position="271"/>
        <end position="291"/>
    </location>
</feature>
<dbReference type="GeneID" id="4817184"/>
<keyword evidence="5" id="KW-0834">Unfolded protein response</keyword>
<keyword evidence="2 7" id="KW-0812">Transmembrane</keyword>
<reference evidence="9" key="1">
    <citation type="submission" date="2025-08" db="UniProtKB">
        <authorList>
            <consortium name="RefSeq"/>
        </authorList>
    </citation>
    <scope>IDENTIFICATION</scope>
    <source>
        <strain evidence="9">MV-25-SWS-2005</strain>
        <tissue evidence="9">Whole body</tissue>
    </source>
</reference>
<dbReference type="KEGG" id="dpo:4817184"/>
<sequence>MDDTAASPAAATAAGCDAARDKTNAGVAVAAAAAASSTSVRLLIKSSNQQYDDMNVDSDLSWTVQRLKKQLSLVYPGKPDINDQKLIYSGKLLDDAQKLSEVIRSYKDVYQQHHIFHLVCANKHFSKTPAMPTAVPKNAAPRQEGNLNASTNEIRQRHATNQQQQQPPLQLPQQQAGVDSFLHGDVNNLAFRTWYPLWLQQQQAATHPDPHVAYQQRVLLYNAWMSQVYDAYLQDLMRGAESPPGNRVPLLPNMMPQWELQAQQQMAAHAAASAAAAQQNPAPVAQPAEAAQPAANRPNFPLIQEEPENRDWLDSFFSFTRLAIFVTVLYFNSSPLRCLLVMFIAGVIYLYHIGVLRRRRERNNNNINRNNNAGHPVAAFAAVQQIQRMMDAVERENNDPQAAVEPVAAGQDAPDAPLGAAADAPADPAAAPAAAAPAAPVPASAAGPEQAAAVSAEAAAVEPPNANNSVISAVRTFVITFFTSLLPEAPAL</sequence>
<dbReference type="ExpressionAtlas" id="Q29N03">
    <property type="expression patterns" value="baseline"/>
</dbReference>
<dbReference type="CDD" id="cd01790">
    <property type="entry name" value="Ubl_HERP"/>
    <property type="match status" value="1"/>
</dbReference>
<dbReference type="Bgee" id="FBgn0073099">
    <property type="expression patterns" value="Expressed in male reproductive system and 3 other cell types or tissues"/>
</dbReference>
<accession>A0A6I8UJJ0</accession>
<evidence type="ECO:0000256" key="1">
    <source>
        <dbReference type="ARBA" id="ARBA00004370"/>
    </source>
</evidence>
<dbReference type="PANTHER" id="PTHR12943">
    <property type="entry name" value="HOMOCYSTEINE-RESPONSIVE ENDOPLASMIC RETICULUM-RESIDENT UNIQUITIN-LIKE DOMAIN HERPUD PROTEIN FAMILY MEMBER"/>
    <property type="match status" value="1"/>
</dbReference>
<organism evidence="8 9">
    <name type="scientific">Drosophila pseudoobscura pseudoobscura</name>
    <name type="common">Fruit fly</name>
    <dbReference type="NCBI Taxonomy" id="46245"/>
    <lineage>
        <taxon>Eukaryota</taxon>
        <taxon>Metazoa</taxon>
        <taxon>Ecdysozoa</taxon>
        <taxon>Arthropoda</taxon>
        <taxon>Hexapoda</taxon>
        <taxon>Insecta</taxon>
        <taxon>Pterygota</taxon>
        <taxon>Neoptera</taxon>
        <taxon>Endopterygota</taxon>
        <taxon>Diptera</taxon>
        <taxon>Brachycera</taxon>
        <taxon>Muscomorpha</taxon>
        <taxon>Ephydroidea</taxon>
        <taxon>Drosophilidae</taxon>
        <taxon>Drosophila</taxon>
        <taxon>Sophophora</taxon>
    </lineage>
</organism>
<dbReference type="RefSeq" id="XP_001356476.3">
    <property type="nucleotide sequence ID" value="XM_001356440.4"/>
</dbReference>
<dbReference type="PROSITE" id="PS50053">
    <property type="entry name" value="UBIQUITIN_2"/>
    <property type="match status" value="1"/>
</dbReference>
<evidence type="ECO:0000313" key="8">
    <source>
        <dbReference type="Proteomes" id="UP000001819"/>
    </source>
</evidence>
<evidence type="ECO:0000256" key="5">
    <source>
        <dbReference type="ARBA" id="ARBA00023230"/>
    </source>
</evidence>
<gene>
    <name evidence="9" type="primary">Herp</name>
</gene>
<dbReference type="GO" id="GO:0030968">
    <property type="term" value="P:endoplasmic reticulum unfolded protein response"/>
    <property type="evidence" value="ECO:0007669"/>
    <property type="project" value="TreeGrafter"/>
</dbReference>
<comment type="subcellular location">
    <subcellularLocation>
        <location evidence="1">Membrane</location>
    </subcellularLocation>
</comment>
<dbReference type="InParanoid" id="Q29N03"/>
<evidence type="ECO:0000256" key="6">
    <source>
        <dbReference type="SAM" id="MobiDB-lite"/>
    </source>
</evidence>
<dbReference type="SMR" id="Q29N03"/>
<name>Q29N03_DROPS</name>
<evidence type="ECO:0000256" key="2">
    <source>
        <dbReference type="ARBA" id="ARBA00022692"/>
    </source>
</evidence>